<gene>
    <name evidence="6" type="ORF">HYN04_10995</name>
</gene>
<evidence type="ECO:0000256" key="4">
    <source>
        <dbReference type="ARBA" id="ARBA00023136"/>
    </source>
</evidence>
<evidence type="ECO:0000313" key="7">
    <source>
        <dbReference type="Proteomes" id="UP000247763"/>
    </source>
</evidence>
<dbReference type="Pfam" id="PF07681">
    <property type="entry name" value="DoxX"/>
    <property type="match status" value="1"/>
</dbReference>
<dbReference type="AlphaFoldDB" id="A0A2Z3HSL8"/>
<name>A0A2Z3HSL8_9CAUL</name>
<feature type="transmembrane region" description="Helical" evidence="5">
    <location>
        <begin position="36"/>
        <end position="59"/>
    </location>
</feature>
<keyword evidence="4 5" id="KW-0472">Membrane</keyword>
<proteinExistence type="predicted"/>
<sequence>MDVAGRVLLGLYFVVPGLMKVGGFAGTLAYMKLHGVPFALPLLLLTIPLQVGGGLALMANWNTRTAAFLLAGLTLVINLFMHDFWNDYPGGDPQHEMQNFIKNLGIFAGLLLLAARRPGRQP</sequence>
<protein>
    <recommendedName>
        <fullName evidence="8">DoxX family protein</fullName>
    </recommendedName>
</protein>
<keyword evidence="7" id="KW-1185">Reference proteome</keyword>
<organism evidence="6 7">
    <name type="scientific">Phenylobacterium parvum</name>
    <dbReference type="NCBI Taxonomy" id="2201350"/>
    <lineage>
        <taxon>Bacteria</taxon>
        <taxon>Pseudomonadati</taxon>
        <taxon>Pseudomonadota</taxon>
        <taxon>Alphaproteobacteria</taxon>
        <taxon>Caulobacterales</taxon>
        <taxon>Caulobacteraceae</taxon>
        <taxon>Phenylobacterium</taxon>
    </lineage>
</organism>
<dbReference type="KEGG" id="phb:HYN04_10995"/>
<evidence type="ECO:0000256" key="3">
    <source>
        <dbReference type="ARBA" id="ARBA00022989"/>
    </source>
</evidence>
<keyword evidence="2 5" id="KW-0812">Transmembrane</keyword>
<feature type="transmembrane region" description="Helical" evidence="5">
    <location>
        <begin position="7"/>
        <end position="30"/>
    </location>
</feature>
<evidence type="ECO:0000256" key="5">
    <source>
        <dbReference type="SAM" id="Phobius"/>
    </source>
</evidence>
<evidence type="ECO:0000313" key="6">
    <source>
        <dbReference type="EMBL" id="AWM78837.1"/>
    </source>
</evidence>
<keyword evidence="3 5" id="KW-1133">Transmembrane helix</keyword>
<dbReference type="EMBL" id="CP029479">
    <property type="protein sequence ID" value="AWM78837.1"/>
    <property type="molecule type" value="Genomic_DNA"/>
</dbReference>
<evidence type="ECO:0000256" key="1">
    <source>
        <dbReference type="ARBA" id="ARBA00004141"/>
    </source>
</evidence>
<dbReference type="InterPro" id="IPR032808">
    <property type="entry name" value="DoxX"/>
</dbReference>
<accession>A0A2Z3HSL8</accession>
<dbReference type="OrthoDB" id="9810206at2"/>
<reference evidence="7" key="1">
    <citation type="submission" date="2018-05" db="EMBL/GenBank/DDBJ databases">
        <title>Genome sequencing of Phenylobacterium sp. HYN0004.</title>
        <authorList>
            <person name="Yi H."/>
            <person name="Baek C."/>
        </authorList>
    </citation>
    <scope>NUCLEOTIDE SEQUENCE [LARGE SCALE GENOMIC DNA]</scope>
    <source>
        <strain evidence="7">HYN0004</strain>
    </source>
</reference>
<evidence type="ECO:0008006" key="8">
    <source>
        <dbReference type="Google" id="ProtNLM"/>
    </source>
</evidence>
<dbReference type="Proteomes" id="UP000247763">
    <property type="component" value="Chromosome"/>
</dbReference>
<comment type="subcellular location">
    <subcellularLocation>
        <location evidence="1">Membrane</location>
        <topology evidence="1">Multi-pass membrane protein</topology>
    </subcellularLocation>
</comment>
<dbReference type="GO" id="GO:0016020">
    <property type="term" value="C:membrane"/>
    <property type="evidence" value="ECO:0007669"/>
    <property type="project" value="UniProtKB-SubCell"/>
</dbReference>
<evidence type="ECO:0000256" key="2">
    <source>
        <dbReference type="ARBA" id="ARBA00022692"/>
    </source>
</evidence>
<feature type="transmembrane region" description="Helical" evidence="5">
    <location>
        <begin position="66"/>
        <end position="85"/>
    </location>
</feature>